<dbReference type="EMBL" id="QGNA01000001">
    <property type="protein sequence ID" value="PWS39302.1"/>
    <property type="molecule type" value="Genomic_DNA"/>
</dbReference>
<dbReference type="Gene3D" id="3.20.20.80">
    <property type="entry name" value="Glycosidases"/>
    <property type="match status" value="1"/>
</dbReference>
<name>A0A317FLR1_9PROT</name>
<dbReference type="SUPFAM" id="SSF51445">
    <property type="entry name" value="(Trans)glycosidases"/>
    <property type="match status" value="1"/>
</dbReference>
<organism evidence="1 2">
    <name type="scientific">Falsiroseomonas bella</name>
    <dbReference type="NCBI Taxonomy" id="2184016"/>
    <lineage>
        <taxon>Bacteria</taxon>
        <taxon>Pseudomonadati</taxon>
        <taxon>Pseudomonadota</taxon>
        <taxon>Alphaproteobacteria</taxon>
        <taxon>Acetobacterales</taxon>
        <taxon>Roseomonadaceae</taxon>
        <taxon>Falsiroseomonas</taxon>
    </lineage>
</organism>
<dbReference type="AlphaFoldDB" id="A0A317FLR1"/>
<evidence type="ECO:0000313" key="2">
    <source>
        <dbReference type="Proteomes" id="UP000245765"/>
    </source>
</evidence>
<dbReference type="OrthoDB" id="9816564at2"/>
<comment type="caution">
    <text evidence="1">The sequence shown here is derived from an EMBL/GenBank/DDBJ whole genome shotgun (WGS) entry which is preliminary data.</text>
</comment>
<dbReference type="Proteomes" id="UP000245765">
    <property type="component" value="Unassembled WGS sequence"/>
</dbReference>
<dbReference type="InterPro" id="IPR017853">
    <property type="entry name" value="GH"/>
</dbReference>
<reference evidence="2" key="1">
    <citation type="submission" date="2018-05" db="EMBL/GenBank/DDBJ databases">
        <authorList>
            <person name="Du Z."/>
            <person name="Wang X."/>
        </authorList>
    </citation>
    <scope>NUCLEOTIDE SEQUENCE [LARGE SCALE GENOMIC DNA]</scope>
    <source>
        <strain evidence="2">CQN31</strain>
    </source>
</reference>
<gene>
    <name evidence="1" type="ORF">DFH01_04545</name>
</gene>
<proteinExistence type="predicted"/>
<sequence length="370" mass="41737">MAGFECSTHRNMSRRRLDMIAATHHDMLAYEDYAQCAELGIRTARDGVRWHLVETAPGQYDWSSVLPMLRAAERAGTQVVWDLCHYGWPDDLDVFAPAFVDRFARYATAFARLHREETGRVPIVCPVNEISFLAFAGGDMARCSPHERGRGMDLKRNLVRAAVAGTRAVRDAVPGTRCAAIDPVINIVPGNPEEAEEVRLHNAAQWQAWDMLAGREEPALGGAEDILDIVGINYYWNNQWLHHAEPLSTFDAARFRPFRELIQDAAARYDGRDLFIAETSIEGWPRPTWLRYVAEEAMAAIEDGVRLHGICLYPVISHIGWDEDRYCANGLFELQPKHGRREVHRPLAEELARLQARLAGMKPEPRSAAS</sequence>
<accession>A0A317FLR1</accession>
<protein>
    <submittedName>
        <fullName evidence="1">Beta-glucosidase</fullName>
    </submittedName>
</protein>
<keyword evidence="2" id="KW-1185">Reference proteome</keyword>
<evidence type="ECO:0000313" key="1">
    <source>
        <dbReference type="EMBL" id="PWS39302.1"/>
    </source>
</evidence>